<sequence>MEDNLKFKMIAKTMYGLEEILKSELESIGATEVEVGRRMVSFEGDKSTLYKANIHLRTALRVLVPMDTFEAANADEIYQYLYDNVDWSKYLTSRSTFAFDTVVFSEKFTHSKFVAYRAKDAISDYFQDREMRRPNVSVGDPDMRFHIHIANTTVTLALDSSGESLHKRGYRVGQNDAPISEVLAAGMLLQAGWDGSTDFVDPMCGSGTFLTEAALIALNIPPGIFRESYAFEKWQDFDAELLSNILDEWEERPFEHTIYGSDASPKAISIARANVTRAGVQKHVQLSIKSIEEYTADTKPSPMGLLMTNPPYGERLRPAELEKLYGSIGSVLKHAFAGYKAWVITSNIEGFDAIGLKHFFREKLFNGSLECELRGYELFEGKRNEFVKERVENNEEYAHAGEWTEKKFDRRKTDRPRSDKPRGERGERRTFGDKPRGERSFGEKKFGDRKFGDKPRDERPFGEKKFGDR</sequence>
<dbReference type="RefSeq" id="WP_078735955.1">
    <property type="nucleotide sequence ID" value="NZ_FUWL01000022.1"/>
</dbReference>
<proteinExistence type="predicted"/>
<keyword evidence="3" id="KW-0694">RNA-binding</keyword>
<dbReference type="InterPro" id="IPR054170">
    <property type="entry name" value="RlmL_1st"/>
</dbReference>
<evidence type="ECO:0000256" key="1">
    <source>
        <dbReference type="ARBA" id="ARBA00022603"/>
    </source>
</evidence>
<keyword evidence="2" id="KW-0808">Transferase</keyword>
<organism evidence="6 7">
    <name type="scientific">Porphyromonas cangingivalis</name>
    <dbReference type="NCBI Taxonomy" id="36874"/>
    <lineage>
        <taxon>Bacteria</taxon>
        <taxon>Pseudomonadati</taxon>
        <taxon>Bacteroidota</taxon>
        <taxon>Bacteroidia</taxon>
        <taxon>Bacteroidales</taxon>
        <taxon>Porphyromonadaceae</taxon>
        <taxon>Porphyromonas</taxon>
    </lineage>
</organism>
<dbReference type="Gene3D" id="3.30.2130.30">
    <property type="match status" value="1"/>
</dbReference>
<dbReference type="Proteomes" id="UP000189956">
    <property type="component" value="Unassembled WGS sequence"/>
</dbReference>
<evidence type="ECO:0000259" key="5">
    <source>
        <dbReference type="PROSITE" id="PS51165"/>
    </source>
</evidence>
<dbReference type="Pfam" id="PF22020">
    <property type="entry name" value="RlmL_1st"/>
    <property type="match status" value="1"/>
</dbReference>
<evidence type="ECO:0000256" key="4">
    <source>
        <dbReference type="SAM" id="MobiDB-lite"/>
    </source>
</evidence>
<reference evidence="6 7" key="1">
    <citation type="submission" date="2017-02" db="EMBL/GenBank/DDBJ databases">
        <authorList>
            <person name="Peterson S.W."/>
        </authorList>
    </citation>
    <scope>NUCLEOTIDE SEQUENCE [LARGE SCALE GENOMIC DNA]</scope>
    <source>
        <strain evidence="6 7">ATCC 700135</strain>
    </source>
</reference>
<dbReference type="CDD" id="cd11715">
    <property type="entry name" value="THUMP_AdoMetMT"/>
    <property type="match status" value="1"/>
</dbReference>
<evidence type="ECO:0000313" key="6">
    <source>
        <dbReference type="EMBL" id="SJZ79503.1"/>
    </source>
</evidence>
<dbReference type="Gene3D" id="3.40.50.150">
    <property type="entry name" value="Vaccinia Virus protein VP39"/>
    <property type="match status" value="1"/>
</dbReference>
<dbReference type="AlphaFoldDB" id="A0A1T4NK23"/>
<dbReference type="Pfam" id="PF02926">
    <property type="entry name" value="THUMP"/>
    <property type="match status" value="1"/>
</dbReference>
<dbReference type="GO" id="GO:0008990">
    <property type="term" value="F:rRNA (guanine-N2-)-methyltransferase activity"/>
    <property type="evidence" value="ECO:0007669"/>
    <property type="project" value="TreeGrafter"/>
</dbReference>
<gene>
    <name evidence="6" type="ORF">SAMN02745205_01922</name>
</gene>
<feature type="non-terminal residue" evidence="6">
    <location>
        <position position="469"/>
    </location>
</feature>
<dbReference type="PANTHER" id="PTHR47313:SF1">
    <property type="entry name" value="RIBOSOMAL RNA LARGE SUBUNIT METHYLTRANSFERASE K_L"/>
    <property type="match status" value="1"/>
</dbReference>
<name>A0A1T4NK23_PORCN</name>
<protein>
    <submittedName>
        <fullName evidence="6">Putative N6-adenine-specific DNA methylase</fullName>
    </submittedName>
</protein>
<keyword evidence="1 6" id="KW-0489">Methyltransferase</keyword>
<evidence type="ECO:0000256" key="3">
    <source>
        <dbReference type="PROSITE-ProRule" id="PRU00529"/>
    </source>
</evidence>
<dbReference type="GO" id="GO:0070043">
    <property type="term" value="F:rRNA (guanine-N7-)-methyltransferase activity"/>
    <property type="evidence" value="ECO:0007669"/>
    <property type="project" value="TreeGrafter"/>
</dbReference>
<feature type="domain" description="THUMP" evidence="5">
    <location>
        <begin position="48"/>
        <end position="160"/>
    </location>
</feature>
<accession>A0A1T4NK23</accession>
<evidence type="ECO:0000256" key="2">
    <source>
        <dbReference type="ARBA" id="ARBA00022679"/>
    </source>
</evidence>
<dbReference type="PANTHER" id="PTHR47313">
    <property type="entry name" value="RIBOSOMAL RNA LARGE SUBUNIT METHYLTRANSFERASE K/L"/>
    <property type="match status" value="1"/>
</dbReference>
<dbReference type="SMART" id="SM00981">
    <property type="entry name" value="THUMP"/>
    <property type="match status" value="1"/>
</dbReference>
<feature type="region of interest" description="Disordered" evidence="4">
    <location>
        <begin position="407"/>
        <end position="469"/>
    </location>
</feature>
<dbReference type="InterPro" id="IPR000241">
    <property type="entry name" value="RlmKL-like_Mtase"/>
</dbReference>
<dbReference type="InterPro" id="IPR029063">
    <property type="entry name" value="SAM-dependent_MTases_sf"/>
</dbReference>
<evidence type="ECO:0000313" key="7">
    <source>
        <dbReference type="Proteomes" id="UP000189956"/>
    </source>
</evidence>
<dbReference type="GO" id="GO:0003723">
    <property type="term" value="F:RNA binding"/>
    <property type="evidence" value="ECO:0007669"/>
    <property type="project" value="UniProtKB-UniRule"/>
</dbReference>
<dbReference type="InterPro" id="IPR004114">
    <property type="entry name" value="THUMP_dom"/>
</dbReference>
<dbReference type="EMBL" id="FUWL01000022">
    <property type="protein sequence ID" value="SJZ79503.1"/>
    <property type="molecule type" value="Genomic_DNA"/>
</dbReference>
<dbReference type="PROSITE" id="PS51165">
    <property type="entry name" value="THUMP"/>
    <property type="match status" value="1"/>
</dbReference>
<dbReference type="Pfam" id="PF01170">
    <property type="entry name" value="UPF0020"/>
    <property type="match status" value="1"/>
</dbReference>
<dbReference type="SUPFAM" id="SSF53335">
    <property type="entry name" value="S-adenosyl-L-methionine-dependent methyltransferases"/>
    <property type="match status" value="1"/>
</dbReference>